<keyword evidence="1" id="KW-1133">Transmembrane helix</keyword>
<evidence type="ECO:0000313" key="2">
    <source>
        <dbReference type="EMBL" id="GGA85370.1"/>
    </source>
</evidence>
<evidence type="ECO:0000256" key="1">
    <source>
        <dbReference type="SAM" id="Phobius"/>
    </source>
</evidence>
<dbReference type="EMBL" id="BMCB01000003">
    <property type="protein sequence ID" value="GGA85370.1"/>
    <property type="molecule type" value="Genomic_DNA"/>
</dbReference>
<proteinExistence type="predicted"/>
<evidence type="ECO:0000313" key="4">
    <source>
        <dbReference type="Proteomes" id="UP000243706"/>
    </source>
</evidence>
<evidence type="ECO:0008006" key="6">
    <source>
        <dbReference type="Google" id="ProtNLM"/>
    </source>
</evidence>
<dbReference type="Proteomes" id="UP000243706">
    <property type="component" value="Chromosome 1"/>
</dbReference>
<sequence>MNNSNYLVPAGLFIGIGLGSLFDQLLVGACLGLGIGLFIKSFVKDK</sequence>
<keyword evidence="1" id="KW-0472">Membrane</keyword>
<dbReference type="EMBL" id="LT906464">
    <property type="protein sequence ID" value="SNV99321.1"/>
    <property type="molecule type" value="Genomic_DNA"/>
</dbReference>
<keyword evidence="5" id="KW-1185">Reference proteome</keyword>
<dbReference type="Proteomes" id="UP000652995">
    <property type="component" value="Unassembled WGS sequence"/>
</dbReference>
<feature type="transmembrane region" description="Helical" evidence="1">
    <location>
        <begin position="12"/>
        <end position="39"/>
    </location>
</feature>
<dbReference type="RefSeq" id="WP_157728659.1">
    <property type="nucleotide sequence ID" value="NZ_BMCB01000003.1"/>
</dbReference>
<reference evidence="3 4" key="2">
    <citation type="submission" date="2017-06" db="EMBL/GenBank/DDBJ databases">
        <authorList>
            <consortium name="Pathogen Informatics"/>
        </authorList>
    </citation>
    <scope>NUCLEOTIDE SEQUENCE [LARGE SCALE GENOMIC DNA]</scope>
    <source>
        <strain evidence="3 4">NCTC13833</strain>
    </source>
</reference>
<reference evidence="2" key="1">
    <citation type="journal article" date="2014" name="Int. J. Syst. Evol. Microbiol.">
        <title>Complete genome of a new Firmicutes species belonging to the dominant human colonic microbiota ('Ruminococcus bicirculans') reveals two chromosomes and a selective capacity to utilize plant glucans.</title>
        <authorList>
            <consortium name="NISC Comparative Sequencing Program"/>
            <person name="Wegmann U."/>
            <person name="Louis P."/>
            <person name="Goesmann A."/>
            <person name="Henrissat B."/>
            <person name="Duncan S.H."/>
            <person name="Flint H.J."/>
        </authorList>
    </citation>
    <scope>NUCLEOTIDE SEQUENCE</scope>
    <source>
        <strain evidence="2">CCM 4175</strain>
    </source>
</reference>
<reference evidence="5" key="3">
    <citation type="journal article" date="2019" name="Int. J. Syst. Evol. Microbiol.">
        <title>The Global Catalogue of Microorganisms (GCM) 10K type strain sequencing project: providing services to taxonomists for standard genome sequencing and annotation.</title>
        <authorList>
            <consortium name="The Broad Institute Genomics Platform"/>
            <consortium name="The Broad Institute Genome Sequencing Center for Infectious Disease"/>
            <person name="Wu L."/>
            <person name="Ma J."/>
        </authorList>
    </citation>
    <scope>NUCLEOTIDE SEQUENCE [LARGE SCALE GENOMIC DNA]</scope>
    <source>
        <strain evidence="5">CCM 4175</strain>
    </source>
</reference>
<dbReference type="AlphaFoldDB" id="A0A240BU19"/>
<evidence type="ECO:0000313" key="5">
    <source>
        <dbReference type="Proteomes" id="UP000652995"/>
    </source>
</evidence>
<name>A0A240BU19_9STAP</name>
<evidence type="ECO:0000313" key="3">
    <source>
        <dbReference type="EMBL" id="SNV99321.1"/>
    </source>
</evidence>
<reference evidence="2" key="4">
    <citation type="submission" date="2024-05" db="EMBL/GenBank/DDBJ databases">
        <authorList>
            <person name="Sun Q."/>
            <person name="Sedlacek I."/>
        </authorList>
    </citation>
    <scope>NUCLEOTIDE SEQUENCE</scope>
    <source>
        <strain evidence="2">CCM 4175</strain>
    </source>
</reference>
<gene>
    <name evidence="2" type="ORF">GCM10007183_06950</name>
    <name evidence="3" type="ORF">SAMEA4412661_00260</name>
</gene>
<accession>A0A240BU19</accession>
<protein>
    <recommendedName>
        <fullName evidence="6">Phage protein</fullName>
    </recommendedName>
</protein>
<organism evidence="3 4">
    <name type="scientific">Staphylococcus muscae</name>
    <dbReference type="NCBI Taxonomy" id="1294"/>
    <lineage>
        <taxon>Bacteria</taxon>
        <taxon>Bacillati</taxon>
        <taxon>Bacillota</taxon>
        <taxon>Bacilli</taxon>
        <taxon>Bacillales</taxon>
        <taxon>Staphylococcaceae</taxon>
        <taxon>Staphylococcus</taxon>
    </lineage>
</organism>
<keyword evidence="1" id="KW-0812">Transmembrane</keyword>